<evidence type="ECO:0000313" key="5">
    <source>
        <dbReference type="Proteomes" id="UP000309138"/>
    </source>
</evidence>
<dbReference type="SMART" id="SM00448">
    <property type="entry name" value="REC"/>
    <property type="match status" value="1"/>
</dbReference>
<dbReference type="InterPro" id="IPR011006">
    <property type="entry name" value="CheY-like_superfamily"/>
</dbReference>
<dbReference type="EMBL" id="SWKR01000001">
    <property type="protein sequence ID" value="TKD53320.1"/>
    <property type="molecule type" value="Genomic_DNA"/>
</dbReference>
<evidence type="ECO:0000313" key="4">
    <source>
        <dbReference type="EMBL" id="TKD53320.1"/>
    </source>
</evidence>
<dbReference type="AlphaFoldDB" id="A0A4U1LA72"/>
<evidence type="ECO:0000259" key="3">
    <source>
        <dbReference type="PROSITE" id="PS50110"/>
    </source>
</evidence>
<dbReference type="PROSITE" id="PS50110">
    <property type="entry name" value="RESPONSE_REGULATORY"/>
    <property type="match status" value="1"/>
</dbReference>
<sequence>MPGPLRILYVDDDRDVRRIATLSLRLDNDLSVIDVESAREALALIDAEPDAFDLFVFDVMMPETAGTELMRIIASRTDAAAAVPVVLMTARAQATDIEAYMAAGARGVIVKPFDPLRLAADLRTIMAGV</sequence>
<dbReference type="Gene3D" id="3.40.50.2300">
    <property type="match status" value="1"/>
</dbReference>
<proteinExistence type="predicted"/>
<evidence type="ECO:0000256" key="1">
    <source>
        <dbReference type="ARBA" id="ARBA00022553"/>
    </source>
</evidence>
<dbReference type="PANTHER" id="PTHR44591">
    <property type="entry name" value="STRESS RESPONSE REGULATOR PROTEIN 1"/>
    <property type="match status" value="1"/>
</dbReference>
<dbReference type="InterPro" id="IPR001789">
    <property type="entry name" value="Sig_transdc_resp-reg_receiver"/>
</dbReference>
<dbReference type="InterPro" id="IPR050595">
    <property type="entry name" value="Bact_response_regulator"/>
</dbReference>
<evidence type="ECO:0000256" key="2">
    <source>
        <dbReference type="PROSITE-ProRule" id="PRU00169"/>
    </source>
</evidence>
<keyword evidence="1 2" id="KW-0597">Phosphoprotein</keyword>
<dbReference type="OrthoDB" id="9800897at2"/>
<dbReference type="Proteomes" id="UP000309138">
    <property type="component" value="Unassembled WGS sequence"/>
</dbReference>
<gene>
    <name evidence="4" type="ORF">FBR43_03085</name>
</gene>
<feature type="modified residue" description="4-aspartylphosphate" evidence="2">
    <location>
        <position position="58"/>
    </location>
</feature>
<dbReference type="Pfam" id="PF00072">
    <property type="entry name" value="Response_reg"/>
    <property type="match status" value="1"/>
</dbReference>
<dbReference type="SUPFAM" id="SSF52172">
    <property type="entry name" value="CheY-like"/>
    <property type="match status" value="1"/>
</dbReference>
<feature type="domain" description="Response regulatory" evidence="3">
    <location>
        <begin position="6"/>
        <end position="126"/>
    </location>
</feature>
<dbReference type="RefSeq" id="WP_136941738.1">
    <property type="nucleotide sequence ID" value="NZ_SWKR01000001.1"/>
</dbReference>
<keyword evidence="5" id="KW-1185">Reference proteome</keyword>
<dbReference type="PANTHER" id="PTHR44591:SF3">
    <property type="entry name" value="RESPONSE REGULATORY DOMAIN-CONTAINING PROTEIN"/>
    <property type="match status" value="1"/>
</dbReference>
<protein>
    <submittedName>
        <fullName evidence="4">Response regulator</fullName>
    </submittedName>
</protein>
<reference evidence="4 5" key="1">
    <citation type="submission" date="2019-04" db="EMBL/GenBank/DDBJ databases">
        <authorList>
            <person name="Yang Y."/>
            <person name="Wei D."/>
        </authorList>
    </citation>
    <scope>NUCLEOTIDE SEQUENCE [LARGE SCALE GENOMIC DNA]</scope>
    <source>
        <strain evidence="4 5">L-1-4w-11</strain>
    </source>
</reference>
<comment type="caution">
    <text evidence="4">The sequence shown here is derived from an EMBL/GenBank/DDBJ whole genome shotgun (WGS) entry which is preliminary data.</text>
</comment>
<name>A0A4U1LA72_9SPHN</name>
<organism evidence="4 5">
    <name type="scientific">Sphingomonas baiyangensis</name>
    <dbReference type="NCBI Taxonomy" id="2572576"/>
    <lineage>
        <taxon>Bacteria</taxon>
        <taxon>Pseudomonadati</taxon>
        <taxon>Pseudomonadota</taxon>
        <taxon>Alphaproteobacteria</taxon>
        <taxon>Sphingomonadales</taxon>
        <taxon>Sphingomonadaceae</taxon>
        <taxon>Sphingomonas</taxon>
    </lineage>
</organism>
<dbReference type="GO" id="GO:0000160">
    <property type="term" value="P:phosphorelay signal transduction system"/>
    <property type="evidence" value="ECO:0007669"/>
    <property type="project" value="InterPro"/>
</dbReference>
<accession>A0A4U1LA72</accession>